<dbReference type="Pfam" id="PF01047">
    <property type="entry name" value="MarR"/>
    <property type="match status" value="1"/>
</dbReference>
<evidence type="ECO:0000313" key="6">
    <source>
        <dbReference type="Proteomes" id="UP000008680"/>
    </source>
</evidence>
<keyword evidence="2" id="KW-0238">DNA-binding</keyword>
<evidence type="ECO:0000256" key="1">
    <source>
        <dbReference type="ARBA" id="ARBA00023015"/>
    </source>
</evidence>
<dbReference type="EMBL" id="CP001719">
    <property type="protein sequence ID" value="ADC46839.1"/>
    <property type="molecule type" value="Genomic_DNA"/>
</dbReference>
<keyword evidence="1" id="KW-0805">Transcription regulation</keyword>
<protein>
    <submittedName>
        <fullName evidence="5">Transcriptional regulator MarR family</fullName>
    </submittedName>
</protein>
<dbReference type="PROSITE" id="PS50995">
    <property type="entry name" value="HTH_MARR_2"/>
    <property type="match status" value="1"/>
</dbReference>
<dbReference type="OrthoDB" id="78028at2157"/>
<proteinExistence type="predicted"/>
<dbReference type="Proteomes" id="UP000008680">
    <property type="component" value="Chromosome"/>
</dbReference>
<dbReference type="GO" id="GO:0003700">
    <property type="term" value="F:DNA-binding transcription factor activity"/>
    <property type="evidence" value="ECO:0007669"/>
    <property type="project" value="InterPro"/>
</dbReference>
<dbReference type="eggNOG" id="arCOG03177">
    <property type="taxonomic scope" value="Archaea"/>
</dbReference>
<dbReference type="PATRIC" id="fig|634498.28.peg.986"/>
<name>D3E2S8_METRM</name>
<dbReference type="InterPro" id="IPR000835">
    <property type="entry name" value="HTH_MarR-typ"/>
</dbReference>
<sequence length="154" mass="17804">MNTEKEFNTTVYNYDRLGDLLFIFQKNHKTYLNNLLAEYDLNLIQVLCILKIDSEENLNQKDLSDSLYLTKGAITKAIKKLESNGIVIREKSPIDKRHNVLALSKKGEDLIPIINDINQDWEKRMGLDELSPEFLKTFKALAFKSAELNNEKLV</sequence>
<dbReference type="AlphaFoldDB" id="D3E2S8"/>
<dbReference type="SMART" id="SM00347">
    <property type="entry name" value="HTH_MARR"/>
    <property type="match status" value="1"/>
</dbReference>
<dbReference type="InterPro" id="IPR036390">
    <property type="entry name" value="WH_DNA-bd_sf"/>
</dbReference>
<evidence type="ECO:0000259" key="4">
    <source>
        <dbReference type="PROSITE" id="PS50995"/>
    </source>
</evidence>
<gene>
    <name evidence="5" type="ordered locus">mru_0988</name>
</gene>
<dbReference type="STRING" id="634498.mru_0988"/>
<dbReference type="RefSeq" id="WP_012955790.1">
    <property type="nucleotide sequence ID" value="NC_013790.1"/>
</dbReference>
<dbReference type="GeneID" id="8770640"/>
<dbReference type="PANTHER" id="PTHR42756:SF1">
    <property type="entry name" value="TRANSCRIPTIONAL REPRESSOR OF EMRAB OPERON"/>
    <property type="match status" value="1"/>
</dbReference>
<dbReference type="SUPFAM" id="SSF46785">
    <property type="entry name" value="Winged helix' DNA-binding domain"/>
    <property type="match status" value="1"/>
</dbReference>
<accession>D3E2S8</accession>
<evidence type="ECO:0000313" key="5">
    <source>
        <dbReference type="EMBL" id="ADC46839.1"/>
    </source>
</evidence>
<dbReference type="KEGG" id="mru:mru_0988"/>
<dbReference type="HOGENOM" id="CLU_083287_18_0_2"/>
<evidence type="ECO:0000256" key="2">
    <source>
        <dbReference type="ARBA" id="ARBA00023125"/>
    </source>
</evidence>
<reference evidence="5 6" key="1">
    <citation type="journal article" date="2010" name="PLoS ONE">
        <title>The genome sequence of the rumen methanogen Methanobrevibacter ruminantium reveals new possibilities for controlling ruminant methane emissions.</title>
        <authorList>
            <person name="Leahy S.C."/>
            <person name="Kelly W.J."/>
            <person name="Altermann E."/>
            <person name="Ronimus R.S."/>
            <person name="Yeoman C.J."/>
            <person name="Pacheco D.M."/>
            <person name="Li D."/>
            <person name="Kong Z."/>
            <person name="McTavish S."/>
            <person name="Sang C."/>
            <person name="Lambie S.C."/>
            <person name="Janssen P.H."/>
            <person name="Dey D."/>
            <person name="Attwood G.T."/>
        </authorList>
    </citation>
    <scope>NUCLEOTIDE SEQUENCE [LARGE SCALE GENOMIC DNA]</scope>
    <source>
        <strain evidence="6">ATCC 35063 / DSM 1093 / JCM 13430 / OCM 146 / M1</strain>
    </source>
</reference>
<feature type="domain" description="HTH marR-type" evidence="4">
    <location>
        <begin position="14"/>
        <end position="147"/>
    </location>
</feature>
<evidence type="ECO:0000256" key="3">
    <source>
        <dbReference type="ARBA" id="ARBA00023163"/>
    </source>
</evidence>
<dbReference type="GO" id="GO:0003677">
    <property type="term" value="F:DNA binding"/>
    <property type="evidence" value="ECO:0007669"/>
    <property type="project" value="UniProtKB-KW"/>
</dbReference>
<organism evidence="5 6">
    <name type="scientific">Methanobrevibacter ruminantium (strain ATCC 35063 / DSM 1093 / JCM 13430 / OCM 146 / M1)</name>
    <name type="common">Methanobacterium ruminantium</name>
    <dbReference type="NCBI Taxonomy" id="634498"/>
    <lineage>
        <taxon>Archaea</taxon>
        <taxon>Methanobacteriati</taxon>
        <taxon>Methanobacteriota</taxon>
        <taxon>Methanomada group</taxon>
        <taxon>Methanobacteria</taxon>
        <taxon>Methanobacteriales</taxon>
        <taxon>Methanobacteriaceae</taxon>
        <taxon>Methanobrevibacter</taxon>
    </lineage>
</organism>
<dbReference type="PANTHER" id="PTHR42756">
    <property type="entry name" value="TRANSCRIPTIONAL REGULATOR, MARR"/>
    <property type="match status" value="1"/>
</dbReference>
<keyword evidence="6" id="KW-1185">Reference proteome</keyword>
<dbReference type="InterPro" id="IPR036388">
    <property type="entry name" value="WH-like_DNA-bd_sf"/>
</dbReference>
<dbReference type="Gene3D" id="1.10.10.10">
    <property type="entry name" value="Winged helix-like DNA-binding domain superfamily/Winged helix DNA-binding domain"/>
    <property type="match status" value="1"/>
</dbReference>
<keyword evidence="3" id="KW-0804">Transcription</keyword>